<gene>
    <name evidence="4" type="ORF">DW712_03255</name>
</gene>
<dbReference type="SUPFAM" id="SSF56925">
    <property type="entry name" value="OMPA-like"/>
    <property type="match status" value="1"/>
</dbReference>
<keyword evidence="1 2" id="KW-0732">Signal</keyword>
<comment type="caution">
    <text evidence="4">The sequence shown here is derived from an EMBL/GenBank/DDBJ whole genome shotgun (WGS) entry which is preliminary data.</text>
</comment>
<feature type="signal peptide" evidence="2">
    <location>
        <begin position="1"/>
        <end position="19"/>
    </location>
</feature>
<dbReference type="RefSeq" id="WP_118220869.1">
    <property type="nucleotide sequence ID" value="NZ_JADNIJ010000007.1"/>
</dbReference>
<protein>
    <submittedName>
        <fullName evidence="4">Porin family protein</fullName>
    </submittedName>
</protein>
<dbReference type="Pfam" id="PF13505">
    <property type="entry name" value="OMP_b-brl"/>
    <property type="match status" value="1"/>
</dbReference>
<evidence type="ECO:0000259" key="3">
    <source>
        <dbReference type="Pfam" id="PF13505"/>
    </source>
</evidence>
<evidence type="ECO:0000256" key="2">
    <source>
        <dbReference type="SAM" id="SignalP"/>
    </source>
</evidence>
<dbReference type="AlphaFoldDB" id="A0A414LI55"/>
<dbReference type="InterPro" id="IPR027385">
    <property type="entry name" value="Beta-barrel_OMP"/>
</dbReference>
<reference evidence="4 5" key="1">
    <citation type="submission" date="2018-08" db="EMBL/GenBank/DDBJ databases">
        <title>A genome reference for cultivated species of the human gut microbiota.</title>
        <authorList>
            <person name="Zou Y."/>
            <person name="Xue W."/>
            <person name="Luo G."/>
        </authorList>
    </citation>
    <scope>NUCLEOTIDE SEQUENCE [LARGE SCALE GENOMIC DNA]</scope>
    <source>
        <strain evidence="4 5">AM27-17</strain>
    </source>
</reference>
<accession>A0A414LI55</accession>
<evidence type="ECO:0000256" key="1">
    <source>
        <dbReference type="ARBA" id="ARBA00022729"/>
    </source>
</evidence>
<evidence type="ECO:0000313" key="4">
    <source>
        <dbReference type="EMBL" id="RHE94319.1"/>
    </source>
</evidence>
<dbReference type="InterPro" id="IPR011250">
    <property type="entry name" value="OMP/PagP_B-barrel"/>
</dbReference>
<feature type="domain" description="Outer membrane protein beta-barrel" evidence="3">
    <location>
        <begin position="10"/>
        <end position="163"/>
    </location>
</feature>
<dbReference type="EMBL" id="QSKV01000002">
    <property type="protein sequence ID" value="RHE94319.1"/>
    <property type="molecule type" value="Genomic_DNA"/>
</dbReference>
<dbReference type="Proteomes" id="UP000285650">
    <property type="component" value="Unassembled WGS sequence"/>
</dbReference>
<evidence type="ECO:0000313" key="5">
    <source>
        <dbReference type="Proteomes" id="UP000285650"/>
    </source>
</evidence>
<organism evidence="4 5">
    <name type="scientific">Bacteroides intestinalis</name>
    <dbReference type="NCBI Taxonomy" id="329854"/>
    <lineage>
        <taxon>Bacteria</taxon>
        <taxon>Pseudomonadati</taxon>
        <taxon>Bacteroidota</taxon>
        <taxon>Bacteroidia</taxon>
        <taxon>Bacteroidales</taxon>
        <taxon>Bacteroidaceae</taxon>
        <taxon>Bacteroides</taxon>
    </lineage>
</organism>
<proteinExistence type="predicted"/>
<dbReference type="Gene3D" id="2.40.160.20">
    <property type="match status" value="1"/>
</dbReference>
<name>A0A414LI55_9BACE</name>
<feature type="chain" id="PRO_5019576999" evidence="2">
    <location>
        <begin position="20"/>
        <end position="176"/>
    </location>
</feature>
<sequence>MKKIVMFLFVVMVALSVKAQVYVGGTVGFWHNDDADATTFTLAPEVGYNFSEKWAVGAVLEFAHSKVSKDDLSLKGNAFALAPYARYSYYENKLIRLFVDGGLGFSTYKVDGSDSVSGFEIGFKPGISIKLNKNFNLVAKCGFLGYRDDYNGSSANNGYGFAFTSEDLSFGFHYEF</sequence>